<dbReference type="SMART" id="SM00248">
    <property type="entry name" value="ANK"/>
    <property type="match status" value="7"/>
</dbReference>
<evidence type="ECO:0000256" key="3">
    <source>
        <dbReference type="ARBA" id="ARBA00022741"/>
    </source>
</evidence>
<dbReference type="Proteomes" id="UP000789595">
    <property type="component" value="Unassembled WGS sequence"/>
</dbReference>
<dbReference type="Gene3D" id="1.25.40.20">
    <property type="entry name" value="Ankyrin repeat-containing domain"/>
    <property type="match status" value="3"/>
</dbReference>
<evidence type="ECO:0000256" key="2">
    <source>
        <dbReference type="ARBA" id="ARBA00022737"/>
    </source>
</evidence>
<dbReference type="Pfam" id="PF07714">
    <property type="entry name" value="PK_Tyr_Ser-Thr"/>
    <property type="match status" value="1"/>
</dbReference>
<feature type="region of interest" description="Disordered" evidence="8">
    <location>
        <begin position="670"/>
        <end position="744"/>
    </location>
</feature>
<keyword evidence="1" id="KW-0418">Kinase</keyword>
<dbReference type="SMART" id="SM00220">
    <property type="entry name" value="S_TKc"/>
    <property type="match status" value="1"/>
</dbReference>
<dbReference type="GO" id="GO:0004674">
    <property type="term" value="F:protein serine/threonine kinase activity"/>
    <property type="evidence" value="ECO:0007669"/>
    <property type="project" value="UniProtKB-KW"/>
</dbReference>
<dbReference type="OrthoDB" id="20872at2759"/>
<evidence type="ECO:0000256" key="1">
    <source>
        <dbReference type="ARBA" id="ARBA00022527"/>
    </source>
</evidence>
<evidence type="ECO:0000256" key="7">
    <source>
        <dbReference type="PROSITE-ProRule" id="PRU10141"/>
    </source>
</evidence>
<dbReference type="GO" id="GO:0005524">
    <property type="term" value="F:ATP binding"/>
    <property type="evidence" value="ECO:0007669"/>
    <property type="project" value="UniProtKB-UniRule"/>
</dbReference>
<dbReference type="InterPro" id="IPR036770">
    <property type="entry name" value="Ankyrin_rpt-contain_sf"/>
</dbReference>
<accession>A0A8J2SIK5</accession>
<dbReference type="InterPro" id="IPR011009">
    <property type="entry name" value="Kinase-like_dom_sf"/>
</dbReference>
<dbReference type="InterPro" id="IPR002110">
    <property type="entry name" value="Ankyrin_rpt"/>
</dbReference>
<evidence type="ECO:0000313" key="10">
    <source>
        <dbReference type="EMBL" id="CAH0371223.1"/>
    </source>
</evidence>
<feature type="compositionally biased region" description="Basic and acidic residues" evidence="8">
    <location>
        <begin position="678"/>
        <end position="708"/>
    </location>
</feature>
<feature type="non-terminal residue" evidence="10">
    <location>
        <position position="1074"/>
    </location>
</feature>
<feature type="repeat" description="ANK" evidence="6">
    <location>
        <begin position="859"/>
        <end position="891"/>
    </location>
</feature>
<dbReference type="SUPFAM" id="SSF48403">
    <property type="entry name" value="Ankyrin repeat"/>
    <property type="match status" value="1"/>
</dbReference>
<keyword evidence="11" id="KW-1185">Reference proteome</keyword>
<keyword evidence="3 7" id="KW-0547">Nucleotide-binding</keyword>
<feature type="repeat" description="ANK" evidence="6">
    <location>
        <begin position="973"/>
        <end position="1005"/>
    </location>
</feature>
<dbReference type="Gene3D" id="1.10.510.10">
    <property type="entry name" value="Transferase(Phosphotransferase) domain 1"/>
    <property type="match status" value="1"/>
</dbReference>
<dbReference type="InterPro" id="IPR001245">
    <property type="entry name" value="Ser-Thr/Tyr_kinase_cat_dom"/>
</dbReference>
<evidence type="ECO:0000313" key="11">
    <source>
        <dbReference type="Proteomes" id="UP000789595"/>
    </source>
</evidence>
<protein>
    <recommendedName>
        <fullName evidence="9">Protein kinase domain-containing protein</fullName>
    </recommendedName>
</protein>
<feature type="repeat" description="ANK" evidence="6">
    <location>
        <begin position="940"/>
        <end position="972"/>
    </location>
</feature>
<dbReference type="Pfam" id="PF00023">
    <property type="entry name" value="Ank"/>
    <property type="match status" value="1"/>
</dbReference>
<dbReference type="PROSITE" id="PS50011">
    <property type="entry name" value="PROTEIN_KINASE_DOM"/>
    <property type="match status" value="1"/>
</dbReference>
<feature type="region of interest" description="Disordered" evidence="8">
    <location>
        <begin position="1"/>
        <end position="30"/>
    </location>
</feature>
<dbReference type="AlphaFoldDB" id="A0A8J2SIK5"/>
<dbReference type="InterPro" id="IPR017441">
    <property type="entry name" value="Protein_kinase_ATP_BS"/>
</dbReference>
<dbReference type="PROSITE" id="PS00107">
    <property type="entry name" value="PROTEIN_KINASE_ATP"/>
    <property type="match status" value="1"/>
</dbReference>
<keyword evidence="1" id="KW-0723">Serine/threonine-protein kinase</keyword>
<dbReference type="EMBL" id="CAKKNE010000003">
    <property type="protein sequence ID" value="CAH0371223.1"/>
    <property type="molecule type" value="Genomic_DNA"/>
</dbReference>
<evidence type="ECO:0000256" key="4">
    <source>
        <dbReference type="ARBA" id="ARBA00022840"/>
    </source>
</evidence>
<keyword evidence="4 7" id="KW-0067">ATP-binding</keyword>
<evidence type="ECO:0000256" key="6">
    <source>
        <dbReference type="PROSITE-ProRule" id="PRU00023"/>
    </source>
</evidence>
<dbReference type="PANTHER" id="PTHR24178">
    <property type="entry name" value="MOLTING PROTEIN MLT-4"/>
    <property type="match status" value="1"/>
</dbReference>
<comment type="caution">
    <text evidence="10">The sequence shown here is derived from an EMBL/GenBank/DDBJ whole genome shotgun (WGS) entry which is preliminary data.</text>
</comment>
<feature type="domain" description="Protein kinase" evidence="9">
    <location>
        <begin position="188"/>
        <end position="455"/>
    </location>
</feature>
<dbReference type="InterPro" id="IPR008271">
    <property type="entry name" value="Ser/Thr_kinase_AS"/>
</dbReference>
<evidence type="ECO:0000259" key="9">
    <source>
        <dbReference type="PROSITE" id="PS50011"/>
    </source>
</evidence>
<keyword evidence="2" id="KW-0677">Repeat</keyword>
<dbReference type="Pfam" id="PF12796">
    <property type="entry name" value="Ank_2"/>
    <property type="match status" value="3"/>
</dbReference>
<organism evidence="10 11">
    <name type="scientific">Pelagomonas calceolata</name>
    <dbReference type="NCBI Taxonomy" id="35677"/>
    <lineage>
        <taxon>Eukaryota</taxon>
        <taxon>Sar</taxon>
        <taxon>Stramenopiles</taxon>
        <taxon>Ochrophyta</taxon>
        <taxon>Pelagophyceae</taxon>
        <taxon>Pelagomonadales</taxon>
        <taxon>Pelagomonadaceae</taxon>
        <taxon>Pelagomonas</taxon>
    </lineage>
</organism>
<feature type="repeat" description="ANK" evidence="6">
    <location>
        <begin position="1006"/>
        <end position="1038"/>
    </location>
</feature>
<keyword evidence="1" id="KW-0808">Transferase</keyword>
<name>A0A8J2SIK5_9STRA</name>
<evidence type="ECO:0000256" key="5">
    <source>
        <dbReference type="ARBA" id="ARBA00023043"/>
    </source>
</evidence>
<sequence length="1074" mass="116318">PDLSLSVLPRTPKRPQLSQAQDGGRTSGVGDAALHAHQSRAGSLPGFPDGGRWNCSLSPPTRQRNLWYYKLCTTAYHSLWQQRFDRKMGGGASTGRQPLHALSADGVRDLVEGIGPKFSDLAKHLHDNDVDGEYLASAPTEDLAEIFDEFAIPKLKQKVLLQKLGKLKEVTSGAPQLPASVRQLADVTLDAEPIGYGGFAVVFSGTWNQKPSSGRRRGRTRKIAAKRSKVAGLAVELKADLIKDLMVMSDLPHQNLLIVHGVCEIPDLGFHVVTELMACDLEAVIHRDARGPLNHQDVLHISRDVAAGLAHLHAHGIVHRDLKPQNVLVAEHGLRCKLADFGISKELNHTLSTMTAVMGTYAYMAPEAFEDGARVGTSADAYAYGVLIWELLTRKKPWEGKSHPQIVAALVRDERLPRPEAPVVPELADWAVECFGVAAARPKMGPLEAKLDDLLCADEKDLDTLRAGLAKALRGDVEAYEEAWDIYARDPHCGEMLDLCALLAKRHAETPLQPKSCKAVEDLLGLAERGRDDFHDVIRGIIRIAGGEYRRGPTKLRERCVEKATRDYEGDVRRVVDVERATALFTTVSSLHEGIRQLSLLNGGGDLEVVRVKDSFGEPKPSGWRCIYFSLGHVSSGLVGELQVTFDKIKAINGRSHRIYDLVRSLERSVEPAARTANGDEVRAADARAAEEEKERADAATAEAEKRLAAAAAKAPEEKKQPPLPDEIEPVFGRPRTTQPYDYTPPPNLLVALRGALPYWGQGAEDVESNAKGDVQNASDEEVNRVDPETGDTPLLLSAQYGAGDLVEMLVERGADVDVTLPSGATALHYMTNSSTLCPDAVIALLAVGADPSVADMHTGATPLMHAADAGHLRLCEQLVKHGADAAQTDFQGYDAAGWARSAGHTDCEEFLTSKTTDALKHAEAEAKAAGAEVDWANWRGETLLYIACQHGNVDAARLLLDKGAKVDRADEDGATPLYVACQEGHVDAARLLLENGAEVDRAEKQGATPLYIACEKGHVDAARVLLDNGAEVDRATEDGRTPLYAACWGGHVDAARLLLDKGAEVDKAEEDGW</sequence>
<feature type="non-terminal residue" evidence="10">
    <location>
        <position position="1"/>
    </location>
</feature>
<dbReference type="PROSITE" id="PS50297">
    <property type="entry name" value="ANK_REP_REGION"/>
    <property type="match status" value="6"/>
</dbReference>
<keyword evidence="5 6" id="KW-0040">ANK repeat</keyword>
<dbReference type="PROSITE" id="PS50088">
    <property type="entry name" value="ANK_REPEAT"/>
    <property type="match status" value="6"/>
</dbReference>
<dbReference type="Gene3D" id="3.30.200.20">
    <property type="entry name" value="Phosphorylase Kinase, domain 1"/>
    <property type="match status" value="1"/>
</dbReference>
<reference evidence="10" key="1">
    <citation type="submission" date="2021-11" db="EMBL/GenBank/DDBJ databases">
        <authorList>
            <consortium name="Genoscope - CEA"/>
            <person name="William W."/>
        </authorList>
    </citation>
    <scope>NUCLEOTIDE SEQUENCE</scope>
</reference>
<feature type="repeat" description="ANK" evidence="6">
    <location>
        <begin position="1039"/>
        <end position="1071"/>
    </location>
</feature>
<gene>
    <name evidence="10" type="ORF">PECAL_3P11540</name>
</gene>
<dbReference type="SUPFAM" id="SSF56112">
    <property type="entry name" value="Protein kinase-like (PK-like)"/>
    <property type="match status" value="1"/>
</dbReference>
<feature type="repeat" description="ANK" evidence="6">
    <location>
        <begin position="790"/>
        <end position="822"/>
    </location>
</feature>
<evidence type="ECO:0000256" key="8">
    <source>
        <dbReference type="SAM" id="MobiDB-lite"/>
    </source>
</evidence>
<dbReference type="PROSITE" id="PS00108">
    <property type="entry name" value="PROTEIN_KINASE_ST"/>
    <property type="match status" value="1"/>
</dbReference>
<proteinExistence type="predicted"/>
<feature type="binding site" evidence="7">
    <location>
        <position position="226"/>
    </location>
    <ligand>
        <name>ATP</name>
        <dbReference type="ChEBI" id="CHEBI:30616"/>
    </ligand>
</feature>
<dbReference type="InterPro" id="IPR000719">
    <property type="entry name" value="Prot_kinase_dom"/>
</dbReference>
<dbReference type="PANTHER" id="PTHR24178:SF41">
    <property type="entry name" value="ANKYRIN-2 ISOFORM X1"/>
    <property type="match status" value="1"/>
</dbReference>